<dbReference type="InterPro" id="IPR012944">
    <property type="entry name" value="SusD_RagB_dom"/>
</dbReference>
<dbReference type="Pfam" id="PF07980">
    <property type="entry name" value="SusD_RagB"/>
    <property type="match status" value="1"/>
</dbReference>
<evidence type="ECO:0000256" key="2">
    <source>
        <dbReference type="ARBA" id="ARBA00006275"/>
    </source>
</evidence>
<evidence type="ECO:0000256" key="3">
    <source>
        <dbReference type="ARBA" id="ARBA00022729"/>
    </source>
</evidence>
<keyword evidence="5" id="KW-0998">Cell outer membrane</keyword>
<evidence type="ECO:0000259" key="6">
    <source>
        <dbReference type="Pfam" id="PF07980"/>
    </source>
</evidence>
<feature type="domain" description="SusD-like N-terminal" evidence="7">
    <location>
        <begin position="86"/>
        <end position="224"/>
    </location>
</feature>
<protein>
    <submittedName>
        <fullName evidence="8">Putative outer membrane starch-binding protein</fullName>
    </submittedName>
</protein>
<evidence type="ECO:0000313" key="8">
    <source>
        <dbReference type="EMBL" id="PJJ79241.1"/>
    </source>
</evidence>
<evidence type="ECO:0000256" key="5">
    <source>
        <dbReference type="ARBA" id="ARBA00023237"/>
    </source>
</evidence>
<dbReference type="RefSeq" id="WP_100341598.1">
    <property type="nucleotide sequence ID" value="NZ_PGFJ01000002.1"/>
</dbReference>
<dbReference type="Pfam" id="PF14322">
    <property type="entry name" value="SusD-like_3"/>
    <property type="match status" value="1"/>
</dbReference>
<evidence type="ECO:0000313" key="9">
    <source>
        <dbReference type="Proteomes" id="UP000242687"/>
    </source>
</evidence>
<dbReference type="InterPro" id="IPR011990">
    <property type="entry name" value="TPR-like_helical_dom_sf"/>
</dbReference>
<keyword evidence="9" id="KW-1185">Reference proteome</keyword>
<dbReference type="PROSITE" id="PS51257">
    <property type="entry name" value="PROKAR_LIPOPROTEIN"/>
    <property type="match status" value="1"/>
</dbReference>
<evidence type="ECO:0000256" key="1">
    <source>
        <dbReference type="ARBA" id="ARBA00004442"/>
    </source>
</evidence>
<name>A0A2H9VLP4_9SPHI</name>
<evidence type="ECO:0000259" key="7">
    <source>
        <dbReference type="Pfam" id="PF14322"/>
    </source>
</evidence>
<dbReference type="OrthoDB" id="621018at2"/>
<dbReference type="Gene3D" id="1.25.40.390">
    <property type="match status" value="1"/>
</dbReference>
<organism evidence="8 9">
    <name type="scientific">Mucilaginibacter auburnensis</name>
    <dbReference type="NCBI Taxonomy" id="1457233"/>
    <lineage>
        <taxon>Bacteria</taxon>
        <taxon>Pseudomonadati</taxon>
        <taxon>Bacteroidota</taxon>
        <taxon>Sphingobacteriia</taxon>
        <taxon>Sphingobacteriales</taxon>
        <taxon>Sphingobacteriaceae</taxon>
        <taxon>Mucilaginibacter</taxon>
    </lineage>
</organism>
<gene>
    <name evidence="8" type="ORF">CLV57_2367</name>
</gene>
<dbReference type="AlphaFoldDB" id="A0A2H9VLP4"/>
<comment type="caution">
    <text evidence="8">The sequence shown here is derived from an EMBL/GenBank/DDBJ whole genome shotgun (WGS) entry which is preliminary data.</text>
</comment>
<comment type="subcellular location">
    <subcellularLocation>
        <location evidence="1">Cell outer membrane</location>
    </subcellularLocation>
</comment>
<dbReference type="EMBL" id="PGFJ01000002">
    <property type="protein sequence ID" value="PJJ79241.1"/>
    <property type="molecule type" value="Genomic_DNA"/>
</dbReference>
<proteinExistence type="inferred from homology"/>
<evidence type="ECO:0000256" key="4">
    <source>
        <dbReference type="ARBA" id="ARBA00023136"/>
    </source>
</evidence>
<sequence>MKKIAILILLITVFSAGCKKDLIDPANENLRGKDIIYNEPGFAAGLLTNGYLRLPYDDFVYGFNDVATDDAVSNDPTNVFYALATGQWRKDNNAMDFWTRGHNAILYLNLILAEADKVKWAEEEQASKLFKMRIKGEAHGLRAIFMYFLLQAHGGKVGGKLMGLPILSKPSEEITDYNLPRAEYKEYVDFIYKDMQAAEDMLPTDYNDLNVNTGVIPAKYAAQGITSIASYNRVMGMFFRGRVNGRIVKAFRSRVSLMAASPAFLNGEGDSWQKAALAAADLINLNNGIAGLPANGWTFYNNSSEISAIANGSNPPEIIWRGRTLTHSNISSTIEKQHFPPSLFGNGRLNPTQNLVDAFPMKNGYPIDDLNGNYDKNNPYKDRDPRMDAYITVNGSKAGVSNTTISTTSGNDGVGVLATSTVTGYYMRKLLNQATNLNPATPQTKMMYVARLRYTEIYLNYAEAANEAYGPDGAAPGAAYTPRNVIAAIRKRAGVGGSADPYLASISSKEAMRELIRNERRLELCFEGNRFWDIRRWKLDLTKLNEPIRGIAGKNASGQTVYDFTGPFAIESQKRAFQSYMYYGPIPYFETLKFSNLPQNEGW</sequence>
<dbReference type="InterPro" id="IPR033985">
    <property type="entry name" value="SusD-like_N"/>
</dbReference>
<dbReference type="SUPFAM" id="SSF48452">
    <property type="entry name" value="TPR-like"/>
    <property type="match status" value="1"/>
</dbReference>
<dbReference type="Proteomes" id="UP000242687">
    <property type="component" value="Unassembled WGS sequence"/>
</dbReference>
<accession>A0A2H9VLP4</accession>
<comment type="similarity">
    <text evidence="2">Belongs to the SusD family.</text>
</comment>
<keyword evidence="4" id="KW-0472">Membrane</keyword>
<reference evidence="8 9" key="1">
    <citation type="submission" date="2017-11" db="EMBL/GenBank/DDBJ databases">
        <title>Genomic Encyclopedia of Archaeal and Bacterial Type Strains, Phase II (KMG-II): From Individual Species to Whole Genera.</title>
        <authorList>
            <person name="Goeker M."/>
        </authorList>
    </citation>
    <scope>NUCLEOTIDE SEQUENCE [LARGE SCALE GENOMIC DNA]</scope>
    <source>
        <strain evidence="8 9">DSM 28175</strain>
    </source>
</reference>
<keyword evidence="3" id="KW-0732">Signal</keyword>
<dbReference type="GO" id="GO:0009279">
    <property type="term" value="C:cell outer membrane"/>
    <property type="evidence" value="ECO:0007669"/>
    <property type="project" value="UniProtKB-SubCell"/>
</dbReference>
<feature type="domain" description="RagB/SusD" evidence="6">
    <location>
        <begin position="317"/>
        <end position="603"/>
    </location>
</feature>